<keyword evidence="2" id="KW-0805">Transcription regulation</keyword>
<feature type="domain" description="RNA polymerase sigma-70 region 2" evidence="5">
    <location>
        <begin position="12"/>
        <end position="74"/>
    </location>
</feature>
<sequence length="178" mass="21038">MSSKNKIIGEWIDAYSQALLNKALYLLSDKEEAMDMVQEVFLAAFTSFESFKHQSSPLTWLSQILKYKVADYYRLKYKNPVNISVSDFFDSQGNWADNSVLENWTAFTEDYPYDDFHKTLYDCLERLPLRWKIPVKLYYLEDKKAPEVCQQTGITTTNLWKILQRSRLQLRTCIETNQ</sequence>
<dbReference type="RefSeq" id="WP_041984930.1">
    <property type="nucleotide sequence ID" value="NZ_BOQI01000013.1"/>
</dbReference>
<gene>
    <name evidence="8" type="ORF">CCAN11_1470012</name>
    <name evidence="7" type="ORF">CCAN12_330008</name>
</gene>
<dbReference type="Proteomes" id="UP000039370">
    <property type="component" value="Unassembled WGS sequence"/>
</dbReference>
<dbReference type="EMBL" id="CDOK01000054">
    <property type="protein sequence ID" value="CEN47590.1"/>
    <property type="molecule type" value="Genomic_DNA"/>
</dbReference>
<evidence type="ECO:0000313" key="7">
    <source>
        <dbReference type="EMBL" id="CEN33089.1"/>
    </source>
</evidence>
<dbReference type="InterPro" id="IPR013324">
    <property type="entry name" value="RNA_pol_sigma_r3/r4-like"/>
</dbReference>
<keyword evidence="3" id="KW-0731">Sigma factor</keyword>
<dbReference type="InterPro" id="IPR036388">
    <property type="entry name" value="WH-like_DNA-bd_sf"/>
</dbReference>
<organism evidence="8 9">
    <name type="scientific">Capnocytophaga canimorsus</name>
    <dbReference type="NCBI Taxonomy" id="28188"/>
    <lineage>
        <taxon>Bacteria</taxon>
        <taxon>Pseudomonadati</taxon>
        <taxon>Bacteroidota</taxon>
        <taxon>Flavobacteriia</taxon>
        <taxon>Flavobacteriales</taxon>
        <taxon>Flavobacteriaceae</taxon>
        <taxon>Capnocytophaga</taxon>
    </lineage>
</organism>
<dbReference type="PANTHER" id="PTHR43133:SF51">
    <property type="entry name" value="RNA POLYMERASE SIGMA FACTOR"/>
    <property type="match status" value="1"/>
</dbReference>
<dbReference type="SUPFAM" id="SSF88659">
    <property type="entry name" value="Sigma3 and sigma4 domains of RNA polymerase sigma factors"/>
    <property type="match status" value="1"/>
</dbReference>
<dbReference type="Proteomes" id="UP000044026">
    <property type="component" value="Unassembled WGS sequence"/>
</dbReference>
<evidence type="ECO:0000256" key="3">
    <source>
        <dbReference type="ARBA" id="ARBA00023082"/>
    </source>
</evidence>
<evidence type="ECO:0000313" key="10">
    <source>
        <dbReference type="Proteomes" id="UP000044026"/>
    </source>
</evidence>
<dbReference type="PANTHER" id="PTHR43133">
    <property type="entry name" value="RNA POLYMERASE ECF-TYPE SIGMA FACTO"/>
    <property type="match status" value="1"/>
</dbReference>
<dbReference type="Gene3D" id="1.10.1740.10">
    <property type="match status" value="1"/>
</dbReference>
<dbReference type="Pfam" id="PF04542">
    <property type="entry name" value="Sigma70_r2"/>
    <property type="match status" value="1"/>
</dbReference>
<evidence type="ECO:0000256" key="1">
    <source>
        <dbReference type="ARBA" id="ARBA00010641"/>
    </source>
</evidence>
<evidence type="ECO:0000256" key="2">
    <source>
        <dbReference type="ARBA" id="ARBA00023015"/>
    </source>
</evidence>
<evidence type="ECO:0000259" key="6">
    <source>
        <dbReference type="Pfam" id="PF08281"/>
    </source>
</evidence>
<dbReference type="InterPro" id="IPR013325">
    <property type="entry name" value="RNA_pol_sigma_r2"/>
</dbReference>
<name>A0A0B7I779_9FLAO</name>
<dbReference type="NCBIfam" id="TIGR02937">
    <property type="entry name" value="sigma70-ECF"/>
    <property type="match status" value="1"/>
</dbReference>
<reference evidence="9 10" key="1">
    <citation type="submission" date="2015-01" db="EMBL/GenBank/DDBJ databases">
        <authorList>
            <person name="MANFREDI Pablo"/>
        </authorList>
    </citation>
    <scope>NUCLEOTIDE SEQUENCE [LARGE SCALE GENOMIC DNA]</scope>
    <source>
        <strain evidence="8 9">Cc11</strain>
        <strain evidence="7 10">Cc12</strain>
    </source>
</reference>
<proteinExistence type="inferred from homology"/>
<dbReference type="AlphaFoldDB" id="A0A0B7I779"/>
<dbReference type="GO" id="GO:0003677">
    <property type="term" value="F:DNA binding"/>
    <property type="evidence" value="ECO:0007669"/>
    <property type="project" value="InterPro"/>
</dbReference>
<dbReference type="InterPro" id="IPR007627">
    <property type="entry name" value="RNA_pol_sigma70_r2"/>
</dbReference>
<evidence type="ECO:0000259" key="5">
    <source>
        <dbReference type="Pfam" id="PF04542"/>
    </source>
</evidence>
<dbReference type="InterPro" id="IPR014284">
    <property type="entry name" value="RNA_pol_sigma-70_dom"/>
</dbReference>
<dbReference type="SUPFAM" id="SSF88946">
    <property type="entry name" value="Sigma2 domain of RNA polymerase sigma factors"/>
    <property type="match status" value="1"/>
</dbReference>
<keyword evidence="4" id="KW-0804">Transcription</keyword>
<dbReference type="EMBL" id="CDOE01000027">
    <property type="protein sequence ID" value="CEN33089.1"/>
    <property type="molecule type" value="Genomic_DNA"/>
</dbReference>
<dbReference type="GO" id="GO:0006352">
    <property type="term" value="P:DNA-templated transcription initiation"/>
    <property type="evidence" value="ECO:0007669"/>
    <property type="project" value="InterPro"/>
</dbReference>
<dbReference type="GO" id="GO:0016987">
    <property type="term" value="F:sigma factor activity"/>
    <property type="evidence" value="ECO:0007669"/>
    <property type="project" value="UniProtKB-KW"/>
</dbReference>
<dbReference type="Gene3D" id="1.10.10.10">
    <property type="entry name" value="Winged helix-like DNA-binding domain superfamily/Winged helix DNA-binding domain"/>
    <property type="match status" value="1"/>
</dbReference>
<evidence type="ECO:0000313" key="9">
    <source>
        <dbReference type="Proteomes" id="UP000039370"/>
    </source>
</evidence>
<comment type="similarity">
    <text evidence="1">Belongs to the sigma-70 factor family. ECF subfamily.</text>
</comment>
<dbReference type="Pfam" id="PF08281">
    <property type="entry name" value="Sigma70_r4_2"/>
    <property type="match status" value="1"/>
</dbReference>
<dbReference type="InterPro" id="IPR013249">
    <property type="entry name" value="RNA_pol_sigma70_r4_t2"/>
</dbReference>
<accession>A0A0B7I779</accession>
<dbReference type="InterPro" id="IPR039425">
    <property type="entry name" value="RNA_pol_sigma-70-like"/>
</dbReference>
<protein>
    <submittedName>
        <fullName evidence="8">Putative RNA polymerase sigma factor</fullName>
    </submittedName>
</protein>
<evidence type="ECO:0000256" key="4">
    <source>
        <dbReference type="ARBA" id="ARBA00023163"/>
    </source>
</evidence>
<dbReference type="GeneID" id="69579452"/>
<evidence type="ECO:0000313" key="8">
    <source>
        <dbReference type="EMBL" id="CEN47590.1"/>
    </source>
</evidence>
<feature type="domain" description="RNA polymerase sigma factor 70 region 4 type 2" evidence="6">
    <location>
        <begin position="119"/>
        <end position="170"/>
    </location>
</feature>